<dbReference type="GO" id="GO:0046872">
    <property type="term" value="F:metal ion binding"/>
    <property type="evidence" value="ECO:0007669"/>
    <property type="project" value="UniProtKB-KW"/>
</dbReference>
<reference evidence="7" key="1">
    <citation type="journal article" date="2014" name="Front. Microbiol.">
        <title>High frequency of phylogenetically diverse reductive dehalogenase-homologous genes in deep subseafloor sedimentary metagenomes.</title>
        <authorList>
            <person name="Kawai M."/>
            <person name="Futagami T."/>
            <person name="Toyoda A."/>
            <person name="Takaki Y."/>
            <person name="Nishi S."/>
            <person name="Hori S."/>
            <person name="Arai W."/>
            <person name="Tsubouchi T."/>
            <person name="Morono Y."/>
            <person name="Uchiyama I."/>
            <person name="Ito T."/>
            <person name="Fujiyama A."/>
            <person name="Inagaki F."/>
            <person name="Takami H."/>
        </authorList>
    </citation>
    <scope>NUCLEOTIDE SEQUENCE</scope>
    <source>
        <strain evidence="7">Expedition CK06-06</strain>
    </source>
</reference>
<dbReference type="InterPro" id="IPR051198">
    <property type="entry name" value="BchE-like"/>
</dbReference>
<feature type="domain" description="Radical SAM core" evidence="6">
    <location>
        <begin position="1"/>
        <end position="215"/>
    </location>
</feature>
<keyword evidence="3" id="KW-0479">Metal-binding</keyword>
<evidence type="ECO:0000313" key="7">
    <source>
        <dbReference type="EMBL" id="GAH32205.1"/>
    </source>
</evidence>
<keyword evidence="4" id="KW-0408">Iron</keyword>
<dbReference type="EMBL" id="BARU01010339">
    <property type="protein sequence ID" value="GAH32205.1"/>
    <property type="molecule type" value="Genomic_DNA"/>
</dbReference>
<dbReference type="GO" id="GO:0003824">
    <property type="term" value="F:catalytic activity"/>
    <property type="evidence" value="ECO:0007669"/>
    <property type="project" value="InterPro"/>
</dbReference>
<dbReference type="InterPro" id="IPR025274">
    <property type="entry name" value="DUF4070"/>
</dbReference>
<evidence type="ECO:0000259" key="6">
    <source>
        <dbReference type="PROSITE" id="PS51918"/>
    </source>
</evidence>
<dbReference type="AlphaFoldDB" id="X1FI51"/>
<comment type="caution">
    <text evidence="7">The sequence shown here is derived from an EMBL/GenBank/DDBJ whole genome shotgun (WGS) entry which is preliminary data.</text>
</comment>
<feature type="non-terminal residue" evidence="7">
    <location>
        <position position="303"/>
    </location>
</feature>
<dbReference type="GO" id="GO:0005829">
    <property type="term" value="C:cytosol"/>
    <property type="evidence" value="ECO:0007669"/>
    <property type="project" value="TreeGrafter"/>
</dbReference>
<dbReference type="InterPro" id="IPR007197">
    <property type="entry name" value="rSAM"/>
</dbReference>
<dbReference type="PANTHER" id="PTHR43409">
    <property type="entry name" value="ANAEROBIC MAGNESIUM-PROTOPORPHYRIN IX MONOMETHYL ESTER CYCLASE-RELATED"/>
    <property type="match status" value="1"/>
</dbReference>
<accession>X1FI51</accession>
<name>X1FI51_9ZZZZ</name>
<sequence>FCDIIILNGHKPRTKSKEQMLAELDALYNEGWRDGLFIVDDNFIGNKRKLKAEILPAIIQWMKERKHPFPLLTEASLNLADDEELMQLMVEAGFDTVFVGIESPNEESLVECNKLPNKNRDLVASVKKIQNHGLQVMGGFIVGFDSDPLSIFKSQINFIQQSGIVTAMVGLLIAPPETRLYKRLKKENRILPSATSATGDNTDFTINFIPKMNYEVLLNGYKHILDTIYSPKYYCERIKTFLKEYKPRRKRKGKLEFCYVRAFFKSMWTLGIREKGRRYYWRLLASTLLKHPRSFALSVTFAI</sequence>
<dbReference type="Gene3D" id="3.20.20.70">
    <property type="entry name" value="Aldolase class I"/>
    <property type="match status" value="1"/>
</dbReference>
<dbReference type="Pfam" id="PF13282">
    <property type="entry name" value="DUF4070"/>
    <property type="match status" value="1"/>
</dbReference>
<evidence type="ECO:0000256" key="5">
    <source>
        <dbReference type="ARBA" id="ARBA00023014"/>
    </source>
</evidence>
<dbReference type="SUPFAM" id="SSF102114">
    <property type="entry name" value="Radical SAM enzymes"/>
    <property type="match status" value="1"/>
</dbReference>
<dbReference type="PROSITE" id="PS51918">
    <property type="entry name" value="RADICAL_SAM"/>
    <property type="match status" value="1"/>
</dbReference>
<dbReference type="GO" id="GO:0051536">
    <property type="term" value="F:iron-sulfur cluster binding"/>
    <property type="evidence" value="ECO:0007669"/>
    <property type="project" value="UniProtKB-KW"/>
</dbReference>
<protein>
    <recommendedName>
        <fullName evidence="6">Radical SAM core domain-containing protein</fullName>
    </recommendedName>
</protein>
<keyword evidence="2" id="KW-0949">S-adenosyl-L-methionine</keyword>
<feature type="non-terminal residue" evidence="7">
    <location>
        <position position="1"/>
    </location>
</feature>
<dbReference type="PANTHER" id="PTHR43409:SF3">
    <property type="entry name" value="HYPOTHETICAL METHYLTRANSFERASE"/>
    <property type="match status" value="1"/>
</dbReference>
<comment type="cofactor">
    <cofactor evidence="1">
        <name>[4Fe-4S] cluster</name>
        <dbReference type="ChEBI" id="CHEBI:49883"/>
    </cofactor>
</comment>
<evidence type="ECO:0000256" key="4">
    <source>
        <dbReference type="ARBA" id="ARBA00023004"/>
    </source>
</evidence>
<evidence type="ECO:0000256" key="1">
    <source>
        <dbReference type="ARBA" id="ARBA00001966"/>
    </source>
</evidence>
<gene>
    <name evidence="7" type="ORF">S03H2_19739</name>
</gene>
<keyword evidence="5" id="KW-0411">Iron-sulfur</keyword>
<evidence type="ECO:0000256" key="2">
    <source>
        <dbReference type="ARBA" id="ARBA00022691"/>
    </source>
</evidence>
<dbReference type="Pfam" id="PF04055">
    <property type="entry name" value="Radical_SAM"/>
    <property type="match status" value="1"/>
</dbReference>
<evidence type="ECO:0000256" key="3">
    <source>
        <dbReference type="ARBA" id="ARBA00022723"/>
    </source>
</evidence>
<dbReference type="InterPro" id="IPR058240">
    <property type="entry name" value="rSAM_sf"/>
</dbReference>
<organism evidence="7">
    <name type="scientific">marine sediment metagenome</name>
    <dbReference type="NCBI Taxonomy" id="412755"/>
    <lineage>
        <taxon>unclassified sequences</taxon>
        <taxon>metagenomes</taxon>
        <taxon>ecological metagenomes</taxon>
    </lineage>
</organism>
<dbReference type="InterPro" id="IPR013785">
    <property type="entry name" value="Aldolase_TIM"/>
</dbReference>
<proteinExistence type="predicted"/>